<evidence type="ECO:0000313" key="2">
    <source>
        <dbReference type="EMBL" id="KAL1637346.1"/>
    </source>
</evidence>
<name>A0ABR3TD76_9PEZI</name>
<organism evidence="2 3">
    <name type="scientific">Diplodia intermedia</name>
    <dbReference type="NCBI Taxonomy" id="856260"/>
    <lineage>
        <taxon>Eukaryota</taxon>
        <taxon>Fungi</taxon>
        <taxon>Dikarya</taxon>
        <taxon>Ascomycota</taxon>
        <taxon>Pezizomycotina</taxon>
        <taxon>Dothideomycetes</taxon>
        <taxon>Dothideomycetes incertae sedis</taxon>
        <taxon>Botryosphaeriales</taxon>
        <taxon>Botryosphaeriaceae</taxon>
        <taxon>Diplodia</taxon>
    </lineage>
</organism>
<protein>
    <recommendedName>
        <fullName evidence="1">AB hydrolase-1 domain-containing protein</fullName>
    </recommendedName>
</protein>
<dbReference type="PANTHER" id="PTHR43433:SF5">
    <property type="entry name" value="AB HYDROLASE-1 DOMAIN-CONTAINING PROTEIN"/>
    <property type="match status" value="1"/>
</dbReference>
<evidence type="ECO:0000259" key="1">
    <source>
        <dbReference type="Pfam" id="PF12697"/>
    </source>
</evidence>
<gene>
    <name evidence="2" type="ORF">SLS58_009355</name>
</gene>
<dbReference type="Proteomes" id="UP001521184">
    <property type="component" value="Unassembled WGS sequence"/>
</dbReference>
<dbReference type="Pfam" id="PF12697">
    <property type="entry name" value="Abhydrolase_6"/>
    <property type="match status" value="1"/>
</dbReference>
<comment type="caution">
    <text evidence="2">The sequence shown here is derived from an EMBL/GenBank/DDBJ whole genome shotgun (WGS) entry which is preliminary data.</text>
</comment>
<dbReference type="InterPro" id="IPR050471">
    <property type="entry name" value="AB_hydrolase"/>
</dbReference>
<dbReference type="InterPro" id="IPR000073">
    <property type="entry name" value="AB_hydrolase_1"/>
</dbReference>
<dbReference type="SUPFAM" id="SSF53474">
    <property type="entry name" value="alpha/beta-Hydrolases"/>
    <property type="match status" value="1"/>
</dbReference>
<proteinExistence type="predicted"/>
<dbReference type="InterPro" id="IPR029058">
    <property type="entry name" value="AB_hydrolase_fold"/>
</dbReference>
<accession>A0ABR3TD76</accession>
<evidence type="ECO:0000313" key="3">
    <source>
        <dbReference type="Proteomes" id="UP001521184"/>
    </source>
</evidence>
<feature type="domain" description="AB hydrolase-1" evidence="1">
    <location>
        <begin position="33"/>
        <end position="281"/>
    </location>
</feature>
<keyword evidence="3" id="KW-1185">Reference proteome</keyword>
<dbReference type="EMBL" id="JAKEKT020000090">
    <property type="protein sequence ID" value="KAL1637346.1"/>
    <property type="molecule type" value="Genomic_DNA"/>
</dbReference>
<reference evidence="2 3" key="1">
    <citation type="journal article" date="2023" name="Plant Dis.">
        <title>First Report of Diplodia intermedia Causing Canker and Dieback Diseases on Apple Trees in Canada.</title>
        <authorList>
            <person name="Ellouze W."/>
            <person name="Ilyukhin E."/>
            <person name="Sulman M."/>
            <person name="Ali S."/>
        </authorList>
    </citation>
    <scope>NUCLEOTIDE SEQUENCE [LARGE SCALE GENOMIC DNA]</scope>
    <source>
        <strain evidence="2 3">M45-28</strain>
    </source>
</reference>
<sequence length="302" mass="33416">MATYEEAKDQYVDVKGIKFAYRRFGAAEGVPFVLLIHFRGTMDHWDPAFLNPIAAARPVLIMDNAGIGRSGGKVVNDYNDWAQYAIDVVSALGIEQIDLFGFSMGGIAAQMFTLRAPGLVRRLVLAGTIPSIGKGVVLADLGPFEQLRSAVTQEEQKDAFLDTFFEKSDTSRAAGLESWERIQSARRNRVDYVSVEAGNRQAAAFAKFMNPALAEIGSYDRFHEIKVPVFIANGIQPFSLGSNDVLLPNPNSFIMWEKVVNGEPHLHLFPDSGHGFLYQHAGQYTRMINEFLDAPASPRSRL</sequence>
<dbReference type="PANTHER" id="PTHR43433">
    <property type="entry name" value="HYDROLASE, ALPHA/BETA FOLD FAMILY PROTEIN"/>
    <property type="match status" value="1"/>
</dbReference>
<dbReference type="Gene3D" id="3.40.50.1820">
    <property type="entry name" value="alpha/beta hydrolase"/>
    <property type="match status" value="1"/>
</dbReference>